<dbReference type="EMBL" id="CP000852">
    <property type="protein sequence ID" value="ABW01697.1"/>
    <property type="molecule type" value="Genomic_DNA"/>
</dbReference>
<dbReference type="eggNOG" id="arCOG10489">
    <property type="taxonomic scope" value="Archaea"/>
</dbReference>
<dbReference type="HOGENOM" id="CLU_2140082_0_0_2"/>
<reference evidence="2 3" key="1">
    <citation type="submission" date="2007-10" db="EMBL/GenBank/DDBJ databases">
        <title>Complete sequence of Caldivirga maquilingensis IC-167.</title>
        <authorList>
            <consortium name="US DOE Joint Genome Institute"/>
            <person name="Copeland A."/>
            <person name="Lucas S."/>
            <person name="Lapidus A."/>
            <person name="Barry K."/>
            <person name="Glavina del Rio T."/>
            <person name="Dalin E."/>
            <person name="Tice H."/>
            <person name="Pitluck S."/>
            <person name="Saunders E."/>
            <person name="Brettin T."/>
            <person name="Bruce D."/>
            <person name="Detter J.C."/>
            <person name="Han C."/>
            <person name="Schmutz J."/>
            <person name="Larimer F."/>
            <person name="Land M."/>
            <person name="Hauser L."/>
            <person name="Kyrpides N."/>
            <person name="Ivanova N."/>
            <person name="Biddle J.F."/>
            <person name="Zhang Z."/>
            <person name="Fitz-Gibbon S.T."/>
            <person name="Lowe T.M."/>
            <person name="Saltikov C."/>
            <person name="House C.H."/>
            <person name="Richardson P."/>
        </authorList>
    </citation>
    <scope>NUCLEOTIDE SEQUENCE [LARGE SCALE GENOMIC DNA]</scope>
    <source>
        <strain evidence="3">ATCC 700844 / DSM 13496 / JCM 10307 / IC-167</strain>
    </source>
</reference>
<name>A8MD41_CALMQ</name>
<evidence type="ECO:0000313" key="3">
    <source>
        <dbReference type="Proteomes" id="UP000001137"/>
    </source>
</evidence>
<dbReference type="RefSeq" id="WP_012185916.1">
    <property type="nucleotide sequence ID" value="NC_009954.1"/>
</dbReference>
<dbReference type="STRING" id="397948.Cmaq_0862"/>
<protein>
    <submittedName>
        <fullName evidence="2">Uncharacterized protein</fullName>
    </submittedName>
</protein>
<dbReference type="KEGG" id="cma:Cmaq_0862"/>
<organism evidence="2 3">
    <name type="scientific">Caldivirga maquilingensis (strain ATCC 700844 / DSM 13496 / JCM 10307 / IC-167)</name>
    <dbReference type="NCBI Taxonomy" id="397948"/>
    <lineage>
        <taxon>Archaea</taxon>
        <taxon>Thermoproteota</taxon>
        <taxon>Thermoprotei</taxon>
        <taxon>Thermoproteales</taxon>
        <taxon>Thermoproteaceae</taxon>
        <taxon>Caldivirga</taxon>
    </lineage>
</organism>
<dbReference type="GeneID" id="5709723"/>
<sequence>MSSGSSNLTKFYEIMRKLDEAISDVEKVREQVKSELDSYLRQVEDDLRKTLNDEISKLVNEYKLNAELSVKKEVDEYVHKHRSVIEFIRNNRDRIINEASSRVLKELGFATA</sequence>
<dbReference type="AlphaFoldDB" id="A8MD41"/>
<dbReference type="OrthoDB" id="377917at2157"/>
<evidence type="ECO:0000256" key="1">
    <source>
        <dbReference type="SAM" id="Coils"/>
    </source>
</evidence>
<keyword evidence="3" id="KW-1185">Reference proteome</keyword>
<dbReference type="Proteomes" id="UP000001137">
    <property type="component" value="Chromosome"/>
</dbReference>
<gene>
    <name evidence="2" type="ordered locus">Cmaq_0862</name>
</gene>
<evidence type="ECO:0000313" key="2">
    <source>
        <dbReference type="EMBL" id="ABW01697.1"/>
    </source>
</evidence>
<keyword evidence="1" id="KW-0175">Coiled coil</keyword>
<accession>A8MD41</accession>
<feature type="coiled-coil region" evidence="1">
    <location>
        <begin position="15"/>
        <end position="49"/>
    </location>
</feature>
<proteinExistence type="predicted"/>